<organism evidence="1 2">
    <name type="scientific">Roseibium algicola</name>
    <dbReference type="NCBI Taxonomy" id="2857014"/>
    <lineage>
        <taxon>Bacteria</taxon>
        <taxon>Pseudomonadati</taxon>
        <taxon>Pseudomonadota</taxon>
        <taxon>Alphaproteobacteria</taxon>
        <taxon>Hyphomicrobiales</taxon>
        <taxon>Stappiaceae</taxon>
        <taxon>Roseibium</taxon>
    </lineage>
</organism>
<name>A0ABN4WLA1_9HYPH</name>
<gene>
    <name evidence="1" type="ORF">B0E33_01005</name>
</gene>
<evidence type="ECO:0000313" key="2">
    <source>
        <dbReference type="Proteomes" id="UP000188174"/>
    </source>
</evidence>
<accession>A0ABN4WLA1</accession>
<dbReference type="Proteomes" id="UP000188174">
    <property type="component" value="Chromosome"/>
</dbReference>
<dbReference type="EMBL" id="CP019630">
    <property type="protein sequence ID" value="AQQ02340.1"/>
    <property type="molecule type" value="Genomic_DNA"/>
</dbReference>
<proteinExistence type="predicted"/>
<reference evidence="1 2" key="1">
    <citation type="submission" date="2017-02" db="EMBL/GenBank/DDBJ databases">
        <authorList>
            <person name="Jeong S."/>
        </authorList>
    </citation>
    <scope>NUCLEOTIDE SEQUENCE [LARGE SCALE GENOMIC DNA]</scope>
    <source>
        <strain evidence="1 2">RMAR6-6</strain>
    </source>
</reference>
<keyword evidence="2" id="KW-1185">Reference proteome</keyword>
<protein>
    <recommendedName>
        <fullName evidence="3">DUF3887 domain-containing protein</fullName>
    </recommendedName>
</protein>
<sequence>MIYSLTMPIVLRGRWFMKERKNMKYPMLIAAILASTLAIGSARADCYGMLDSDHEDVKRSSEKLLAGSYEDFIGVIDNIISAPKDNFDAVVEPFLRYFPEGFDKCRILARKNYSESMSSYLFEFSKSGSIVYLYEVALNGAGGFDSGVIQVQVTTNFNEIFDYFD</sequence>
<evidence type="ECO:0008006" key="3">
    <source>
        <dbReference type="Google" id="ProtNLM"/>
    </source>
</evidence>
<evidence type="ECO:0000313" key="1">
    <source>
        <dbReference type="EMBL" id="AQQ02340.1"/>
    </source>
</evidence>